<keyword evidence="4" id="KW-1185">Reference proteome</keyword>
<reference evidence="3 4" key="1">
    <citation type="submission" date="2014-01" db="EMBL/GenBank/DDBJ databases">
        <title>Genome sequencing of Thermotog hypogea.</title>
        <authorList>
            <person name="Zhang X."/>
            <person name="Alvare G."/>
            <person name="Fristensky B."/>
            <person name="Chen L."/>
            <person name="Suen T."/>
            <person name="Chen Q."/>
            <person name="Ma K."/>
        </authorList>
    </citation>
    <scope>NUCLEOTIDE SEQUENCE [LARGE SCALE GENOMIC DNA]</scope>
    <source>
        <strain evidence="3 4">DSM 11164</strain>
    </source>
</reference>
<gene>
    <name evidence="3" type="ORF">AJ81_09140</name>
</gene>
<dbReference type="PATRIC" id="fig|1123384.7.peg.1839"/>
<dbReference type="KEGG" id="phy:AJ81_09140"/>
<dbReference type="Proteomes" id="UP000077469">
    <property type="component" value="Chromosome"/>
</dbReference>
<dbReference type="AlphaFoldDB" id="A0A0X1KSX0"/>
<dbReference type="PaxDb" id="1123384-AJ81_09140"/>
<dbReference type="FunFam" id="3.90.850.10:FF:000002">
    <property type="entry name" value="2-hydroxyhepta-2,4-diene-1,7-dioate isomerase"/>
    <property type="match status" value="1"/>
</dbReference>
<organism evidence="3 4">
    <name type="scientific">Pseudothermotoga hypogea DSM 11164 = NBRC 106472</name>
    <dbReference type="NCBI Taxonomy" id="1123384"/>
    <lineage>
        <taxon>Bacteria</taxon>
        <taxon>Thermotogati</taxon>
        <taxon>Thermotogota</taxon>
        <taxon>Thermotogae</taxon>
        <taxon>Thermotogales</taxon>
        <taxon>Thermotogaceae</taxon>
        <taxon>Pseudothermotoga</taxon>
    </lineage>
</organism>
<evidence type="ECO:0000313" key="3">
    <source>
        <dbReference type="EMBL" id="AJC74312.1"/>
    </source>
</evidence>
<dbReference type="GO" id="GO:0019752">
    <property type="term" value="P:carboxylic acid metabolic process"/>
    <property type="evidence" value="ECO:0007669"/>
    <property type="project" value="UniProtKB-ARBA"/>
</dbReference>
<evidence type="ECO:0000259" key="2">
    <source>
        <dbReference type="Pfam" id="PF01557"/>
    </source>
</evidence>
<dbReference type="EMBL" id="CP007141">
    <property type="protein sequence ID" value="AJC74312.1"/>
    <property type="molecule type" value="Genomic_DNA"/>
</dbReference>
<dbReference type="Pfam" id="PF01557">
    <property type="entry name" value="FAA_hydrolase"/>
    <property type="match status" value="1"/>
</dbReference>
<dbReference type="RefSeq" id="WP_031505372.1">
    <property type="nucleotide sequence ID" value="NC_022795.1"/>
</dbReference>
<accession>A0A0X1KSX0</accession>
<dbReference type="PANTHER" id="PTHR11820:SF7">
    <property type="entry name" value="ACYLPYRUVASE FAHD1, MITOCHONDRIAL"/>
    <property type="match status" value="1"/>
</dbReference>
<dbReference type="PANTHER" id="PTHR11820">
    <property type="entry name" value="ACYLPYRUVASE"/>
    <property type="match status" value="1"/>
</dbReference>
<evidence type="ECO:0000313" key="4">
    <source>
        <dbReference type="Proteomes" id="UP000077469"/>
    </source>
</evidence>
<dbReference type="InterPro" id="IPR011234">
    <property type="entry name" value="Fumarylacetoacetase-like_C"/>
</dbReference>
<sequence>MRLVSFELDGQRDWGIVRPELNLVCPSRLWLGEDAPKTLLQFIELYHDRISNLVEPEPDDHWLKLEQVQIVAPIPNPVRNIICVGKNYKDHVSEMAKVGHSKETEISHPHFFTKATNTVNGPYSKIYLHPEITSQVDYEGELAVVIGKRGINIPEEKAIDYVFGYTILNDITARDLQKNHVQWFKGKSLDGFCPMGPWIVTKDEIGYPVELEIRTWVNGELRQHSNTKHMIFDIAKLISILSQGMTLEPGDILATGTPSGVGMGFNPPKLLKPNDVVRIEIEKIGYIENQMYAR</sequence>
<dbReference type="Gene3D" id="3.90.850.10">
    <property type="entry name" value="Fumarylacetoacetase-like, C-terminal domain"/>
    <property type="match status" value="1"/>
</dbReference>
<dbReference type="GO" id="GO:0046872">
    <property type="term" value="F:metal ion binding"/>
    <property type="evidence" value="ECO:0007669"/>
    <property type="project" value="UniProtKB-KW"/>
</dbReference>
<proteinExistence type="predicted"/>
<dbReference type="STRING" id="1123384.AJ81_09140"/>
<dbReference type="GO" id="GO:0018773">
    <property type="term" value="F:acetylpyruvate hydrolase activity"/>
    <property type="evidence" value="ECO:0007669"/>
    <property type="project" value="TreeGrafter"/>
</dbReference>
<dbReference type="InterPro" id="IPR036663">
    <property type="entry name" value="Fumarylacetoacetase_C_sf"/>
</dbReference>
<dbReference type="SUPFAM" id="SSF56529">
    <property type="entry name" value="FAH"/>
    <property type="match status" value="1"/>
</dbReference>
<dbReference type="GO" id="GO:0016853">
    <property type="term" value="F:isomerase activity"/>
    <property type="evidence" value="ECO:0007669"/>
    <property type="project" value="UniProtKB-ARBA"/>
</dbReference>
<protein>
    <recommendedName>
        <fullName evidence="2">Fumarylacetoacetase-like C-terminal domain-containing protein</fullName>
    </recommendedName>
</protein>
<name>A0A0X1KSX0_9THEM</name>
<evidence type="ECO:0000256" key="1">
    <source>
        <dbReference type="ARBA" id="ARBA00022723"/>
    </source>
</evidence>
<feature type="domain" description="Fumarylacetoacetase-like C-terminal" evidence="2">
    <location>
        <begin position="81"/>
        <end position="290"/>
    </location>
</feature>
<keyword evidence="1" id="KW-0479">Metal-binding</keyword>
<dbReference type="OrthoDB" id="9805307at2"/>